<dbReference type="InterPro" id="IPR054129">
    <property type="entry name" value="DesT_TetR_C"/>
</dbReference>
<dbReference type="InterPro" id="IPR001647">
    <property type="entry name" value="HTH_TetR"/>
</dbReference>
<dbReference type="FunCoup" id="A0A6G9IC33">
    <property type="interactions" value="4"/>
</dbReference>
<gene>
    <name evidence="6" type="primary">fabR</name>
    <name evidence="6" type="ORF">IPMB12_05285</name>
</gene>
<keyword evidence="1" id="KW-0805">Transcription regulation</keyword>
<dbReference type="InterPro" id="IPR050692">
    <property type="entry name" value="HTH_transcr_repressor_FabR"/>
</dbReference>
<dbReference type="RefSeq" id="WP_166915636.1">
    <property type="nucleotide sequence ID" value="NZ_CP050253.1"/>
</dbReference>
<dbReference type="PANTHER" id="PTHR47752">
    <property type="entry name" value="HTH-TYPE TRANSCRIPTIONAL REPRESSOR FABR"/>
    <property type="match status" value="1"/>
</dbReference>
<evidence type="ECO:0000256" key="2">
    <source>
        <dbReference type="ARBA" id="ARBA00023125"/>
    </source>
</evidence>
<dbReference type="Proteomes" id="UP000501168">
    <property type="component" value="Chromosome"/>
</dbReference>
<evidence type="ECO:0000256" key="4">
    <source>
        <dbReference type="PROSITE-ProRule" id="PRU00335"/>
    </source>
</evidence>
<dbReference type="EMBL" id="CP050253">
    <property type="protein sequence ID" value="QIQ21140.1"/>
    <property type="molecule type" value="Genomic_DNA"/>
</dbReference>
<dbReference type="InterPro" id="IPR023772">
    <property type="entry name" value="DNA-bd_HTH_TetR-type_CS"/>
</dbReference>
<protein>
    <submittedName>
        <fullName evidence="6">HTH-type transcriptional repressor FabR</fullName>
    </submittedName>
</protein>
<dbReference type="AlphaFoldDB" id="A0A6G9IC33"/>
<dbReference type="KEGG" id="orb:IPMB12_05285"/>
<sequence>MKSPAGRTQSASTIGVRAQQKERTRRTLIEAAFTQLNAEQGFASLSLREVAREAGIAPTSFYRHFRDMDELGLAMVDESGLTLRQLMRQARKRIEKGGSVIQTSVTTFIEFIENNPKTFLLLLRERAGTSAAFRLAIAREIQHFIVELADYLDNANSMPRRFNEAQAEAMVTVVFNSGAEAIDFEPSQRDQLINKLIFQLRMISRGAYYLYRREQEKAQYEAEAK</sequence>
<dbReference type="Gene3D" id="1.10.10.60">
    <property type="entry name" value="Homeodomain-like"/>
    <property type="match status" value="1"/>
</dbReference>
<dbReference type="PROSITE" id="PS50977">
    <property type="entry name" value="HTH_TETR_2"/>
    <property type="match status" value="1"/>
</dbReference>
<dbReference type="NCBIfam" id="NF008402">
    <property type="entry name" value="PRK11202.1"/>
    <property type="match status" value="1"/>
</dbReference>
<organism evidence="6 7">
    <name type="scientific">Zophobihabitans entericus</name>
    <dbReference type="NCBI Taxonomy" id="1635327"/>
    <lineage>
        <taxon>Bacteria</taxon>
        <taxon>Pseudomonadati</taxon>
        <taxon>Pseudomonadota</taxon>
        <taxon>Gammaproteobacteria</taxon>
        <taxon>Orbales</taxon>
        <taxon>Orbaceae</taxon>
        <taxon>Zophobihabitans</taxon>
    </lineage>
</organism>
<evidence type="ECO:0000256" key="1">
    <source>
        <dbReference type="ARBA" id="ARBA00023015"/>
    </source>
</evidence>
<feature type="DNA-binding region" description="H-T-H motif" evidence="4">
    <location>
        <begin position="46"/>
        <end position="65"/>
    </location>
</feature>
<accession>A0A6G9IC33</accession>
<reference evidence="6 7" key="1">
    <citation type="submission" date="2020-03" db="EMBL/GenBank/DDBJ databases">
        <title>Complete genome sequence of Orbus sp. IPMB12 (BCRC 80908).</title>
        <authorList>
            <person name="Lo W.-S."/>
            <person name="Chang T.-H."/>
            <person name="Kuo C.-H."/>
        </authorList>
    </citation>
    <scope>NUCLEOTIDE SEQUENCE [LARGE SCALE GENOMIC DNA]</scope>
    <source>
        <strain evidence="6 7">IPMB12</strain>
    </source>
</reference>
<evidence type="ECO:0000259" key="5">
    <source>
        <dbReference type="PROSITE" id="PS50977"/>
    </source>
</evidence>
<keyword evidence="3" id="KW-0804">Transcription</keyword>
<dbReference type="Pfam" id="PF00440">
    <property type="entry name" value="TetR_N"/>
    <property type="match status" value="1"/>
</dbReference>
<proteinExistence type="predicted"/>
<dbReference type="Gene3D" id="1.10.357.10">
    <property type="entry name" value="Tetracycline Repressor, domain 2"/>
    <property type="match status" value="1"/>
</dbReference>
<keyword evidence="7" id="KW-1185">Reference proteome</keyword>
<dbReference type="InParanoid" id="A0A6G9IC33"/>
<dbReference type="GO" id="GO:0003677">
    <property type="term" value="F:DNA binding"/>
    <property type="evidence" value="ECO:0007669"/>
    <property type="project" value="UniProtKB-UniRule"/>
</dbReference>
<dbReference type="Pfam" id="PF21943">
    <property type="entry name" value="TetR_C_46"/>
    <property type="match status" value="1"/>
</dbReference>
<dbReference type="SUPFAM" id="SSF46689">
    <property type="entry name" value="Homeodomain-like"/>
    <property type="match status" value="1"/>
</dbReference>
<dbReference type="FunFam" id="1.10.10.60:FF:000034">
    <property type="entry name" value="HTH-type transcriptional repressor FabR"/>
    <property type="match status" value="1"/>
</dbReference>
<evidence type="ECO:0000313" key="7">
    <source>
        <dbReference type="Proteomes" id="UP000501168"/>
    </source>
</evidence>
<name>A0A6G9IC33_9GAMM</name>
<dbReference type="InterPro" id="IPR009057">
    <property type="entry name" value="Homeodomain-like_sf"/>
</dbReference>
<keyword evidence="2 4" id="KW-0238">DNA-binding</keyword>
<feature type="domain" description="HTH tetR-type" evidence="5">
    <location>
        <begin position="23"/>
        <end position="83"/>
    </location>
</feature>
<dbReference type="PANTHER" id="PTHR47752:SF1">
    <property type="entry name" value="HTH-TYPE TRANSCRIPTIONAL REPRESSOR FABR"/>
    <property type="match status" value="1"/>
</dbReference>
<evidence type="ECO:0000256" key="3">
    <source>
        <dbReference type="ARBA" id="ARBA00023163"/>
    </source>
</evidence>
<dbReference type="PROSITE" id="PS01081">
    <property type="entry name" value="HTH_TETR_1"/>
    <property type="match status" value="1"/>
</dbReference>
<evidence type="ECO:0000313" key="6">
    <source>
        <dbReference type="EMBL" id="QIQ21140.1"/>
    </source>
</evidence>